<feature type="compositionally biased region" description="Polar residues" evidence="1">
    <location>
        <begin position="70"/>
        <end position="79"/>
    </location>
</feature>
<protein>
    <submittedName>
        <fullName evidence="2">Uncharacterized protein</fullName>
    </submittedName>
</protein>
<reference evidence="2" key="3">
    <citation type="journal article" date="2017" name="Nature">
        <title>Genome sequence of the progenitor of the wheat D genome Aegilops tauschii.</title>
        <authorList>
            <person name="Luo M.C."/>
            <person name="Gu Y.Q."/>
            <person name="Puiu D."/>
            <person name="Wang H."/>
            <person name="Twardziok S.O."/>
            <person name="Deal K.R."/>
            <person name="Huo N."/>
            <person name="Zhu T."/>
            <person name="Wang L."/>
            <person name="Wang Y."/>
            <person name="McGuire P.E."/>
            <person name="Liu S."/>
            <person name="Long H."/>
            <person name="Ramasamy R.K."/>
            <person name="Rodriguez J.C."/>
            <person name="Van S.L."/>
            <person name="Yuan L."/>
            <person name="Wang Z."/>
            <person name="Xia Z."/>
            <person name="Xiao L."/>
            <person name="Anderson O.D."/>
            <person name="Ouyang S."/>
            <person name="Liang Y."/>
            <person name="Zimin A.V."/>
            <person name="Pertea G."/>
            <person name="Qi P."/>
            <person name="Bennetzen J.L."/>
            <person name="Dai X."/>
            <person name="Dawson M.W."/>
            <person name="Muller H.G."/>
            <person name="Kugler K."/>
            <person name="Rivarola-Duarte L."/>
            <person name="Spannagl M."/>
            <person name="Mayer K.F.X."/>
            <person name="Lu F.H."/>
            <person name="Bevan M.W."/>
            <person name="Leroy P."/>
            <person name="Li P."/>
            <person name="You F.M."/>
            <person name="Sun Q."/>
            <person name="Liu Z."/>
            <person name="Lyons E."/>
            <person name="Wicker T."/>
            <person name="Salzberg S.L."/>
            <person name="Devos K.M."/>
            <person name="Dvorak J."/>
        </authorList>
    </citation>
    <scope>NUCLEOTIDE SEQUENCE [LARGE SCALE GENOMIC DNA]</scope>
    <source>
        <strain evidence="2">cv. AL8/78</strain>
    </source>
</reference>
<reference evidence="3" key="2">
    <citation type="journal article" date="2017" name="Nat. Plants">
        <title>The Aegilops tauschii genome reveals multiple impacts of transposons.</title>
        <authorList>
            <person name="Zhao G."/>
            <person name="Zou C."/>
            <person name="Li K."/>
            <person name="Wang K."/>
            <person name="Li T."/>
            <person name="Gao L."/>
            <person name="Zhang X."/>
            <person name="Wang H."/>
            <person name="Yang Z."/>
            <person name="Liu X."/>
            <person name="Jiang W."/>
            <person name="Mao L."/>
            <person name="Kong X."/>
            <person name="Jiao Y."/>
            <person name="Jia J."/>
        </authorList>
    </citation>
    <scope>NUCLEOTIDE SEQUENCE [LARGE SCALE GENOMIC DNA]</scope>
    <source>
        <strain evidence="3">cv. AL8/78</strain>
    </source>
</reference>
<sequence length="79" mass="8891">NHGLALIQKFCFNWHSYHTTINSALQTIKIQRIRDYNLHMQTLKTCSSETARKPSSGRTDGSPDGPSARSPRSYTRASP</sequence>
<accession>A0A453S795</accession>
<name>A0A453S795_AEGTS</name>
<reference evidence="2" key="4">
    <citation type="submission" date="2019-03" db="UniProtKB">
        <authorList>
            <consortium name="EnsemblPlants"/>
        </authorList>
    </citation>
    <scope>IDENTIFICATION</scope>
</reference>
<dbReference type="EnsemblPlants" id="AET7Gv20841800.2">
    <property type="protein sequence ID" value="AET7Gv20841800.2"/>
    <property type="gene ID" value="AET7Gv20841800"/>
</dbReference>
<dbReference type="AlphaFoldDB" id="A0A453S795"/>
<feature type="region of interest" description="Disordered" evidence="1">
    <location>
        <begin position="46"/>
        <end position="79"/>
    </location>
</feature>
<evidence type="ECO:0000313" key="2">
    <source>
        <dbReference type="EnsemblPlants" id="AET7Gv20841800.2"/>
    </source>
</evidence>
<dbReference type="Proteomes" id="UP000015105">
    <property type="component" value="Chromosome 7D"/>
</dbReference>
<reference evidence="3" key="1">
    <citation type="journal article" date="2014" name="Science">
        <title>Ancient hybridizations among the ancestral genomes of bread wheat.</title>
        <authorList>
            <consortium name="International Wheat Genome Sequencing Consortium,"/>
            <person name="Marcussen T."/>
            <person name="Sandve S.R."/>
            <person name="Heier L."/>
            <person name="Spannagl M."/>
            <person name="Pfeifer M."/>
            <person name="Jakobsen K.S."/>
            <person name="Wulff B.B."/>
            <person name="Steuernagel B."/>
            <person name="Mayer K.F."/>
            <person name="Olsen O.A."/>
        </authorList>
    </citation>
    <scope>NUCLEOTIDE SEQUENCE [LARGE SCALE GENOMIC DNA]</scope>
    <source>
        <strain evidence="3">cv. AL8/78</strain>
    </source>
</reference>
<keyword evidence="3" id="KW-1185">Reference proteome</keyword>
<organism evidence="2 3">
    <name type="scientific">Aegilops tauschii subsp. strangulata</name>
    <name type="common">Goatgrass</name>
    <dbReference type="NCBI Taxonomy" id="200361"/>
    <lineage>
        <taxon>Eukaryota</taxon>
        <taxon>Viridiplantae</taxon>
        <taxon>Streptophyta</taxon>
        <taxon>Embryophyta</taxon>
        <taxon>Tracheophyta</taxon>
        <taxon>Spermatophyta</taxon>
        <taxon>Magnoliopsida</taxon>
        <taxon>Liliopsida</taxon>
        <taxon>Poales</taxon>
        <taxon>Poaceae</taxon>
        <taxon>BOP clade</taxon>
        <taxon>Pooideae</taxon>
        <taxon>Triticodae</taxon>
        <taxon>Triticeae</taxon>
        <taxon>Triticinae</taxon>
        <taxon>Aegilops</taxon>
    </lineage>
</organism>
<proteinExistence type="predicted"/>
<reference evidence="2" key="5">
    <citation type="journal article" date="2021" name="G3 (Bethesda)">
        <title>Aegilops tauschii genome assembly Aet v5.0 features greater sequence contiguity and improved annotation.</title>
        <authorList>
            <person name="Wang L."/>
            <person name="Zhu T."/>
            <person name="Rodriguez J.C."/>
            <person name="Deal K.R."/>
            <person name="Dubcovsky J."/>
            <person name="McGuire P.E."/>
            <person name="Lux T."/>
            <person name="Spannagl M."/>
            <person name="Mayer K.F.X."/>
            <person name="Baldrich P."/>
            <person name="Meyers B.C."/>
            <person name="Huo N."/>
            <person name="Gu Y.Q."/>
            <person name="Zhou H."/>
            <person name="Devos K.M."/>
            <person name="Bennetzen J.L."/>
            <person name="Unver T."/>
            <person name="Budak H."/>
            <person name="Gulick P.J."/>
            <person name="Galiba G."/>
            <person name="Kalapos B."/>
            <person name="Nelson D.R."/>
            <person name="Li P."/>
            <person name="You F.M."/>
            <person name="Luo M.C."/>
            <person name="Dvorak J."/>
        </authorList>
    </citation>
    <scope>NUCLEOTIDE SEQUENCE [LARGE SCALE GENOMIC DNA]</scope>
    <source>
        <strain evidence="2">cv. AL8/78</strain>
    </source>
</reference>
<dbReference type="Gramene" id="AET7Gv20841800.2">
    <property type="protein sequence ID" value="AET7Gv20841800.2"/>
    <property type="gene ID" value="AET7Gv20841800"/>
</dbReference>
<evidence type="ECO:0000256" key="1">
    <source>
        <dbReference type="SAM" id="MobiDB-lite"/>
    </source>
</evidence>
<evidence type="ECO:0000313" key="3">
    <source>
        <dbReference type="Proteomes" id="UP000015105"/>
    </source>
</evidence>